<gene>
    <name evidence="2" type="ORF">I308_101538</name>
</gene>
<sequence length="446" mass="49504">MISELLKAKPLSVITLDGQPRLSSINNLSSDRVSRLKWRDALTGELADPLIREGPYHSKVDYNSYQSVENGHQAWFVVAPGLTNDEDHRPVYKALFSGRRIPEYEKSMSYHISQENPNPDWWDGATKKAAEWINSHRQAAGIDPSYDLQRSVSLWSSVLANELRNGLEKYEKRGGYNPHQDKPTEGNVRYEQISQDPEAVIIRVKEEPSYVRNNRSHPQGIAHVLIHTDYSKSGIPTVHSVLALPKERAALAKTSSEVYALFDTEDDEAHQYLTQAISSALSAFEMFDKDHWRSPKISNAICSDLRGWSNNLGPNFPGIGAQQQDNNPEASAPPYYEISYDASIGQADTTATSSYATVTLTTKGKGIVENTLDGGFRRSHESSSMAQPSSWTDSEAPGGVSSNTHSGLNRSLPGDSNQPDRPRSQRTRRILSRMLCGGQEGSESDD</sequence>
<reference evidence="3" key="1">
    <citation type="submission" date="2015-01" db="EMBL/GenBank/DDBJ databases">
        <title>The Genome Sequence of Cryptococcus gattii MMRL2647.</title>
        <authorList>
            <consortium name="The Broad Institute Genomics Platform"/>
            <person name="Cuomo C."/>
            <person name="Litvintseva A."/>
            <person name="Chen Y."/>
            <person name="Heitman J."/>
            <person name="Sun S."/>
            <person name="Springer D."/>
            <person name="Dromer F."/>
            <person name="Young S."/>
            <person name="Zeng Q."/>
            <person name="Gargeya S."/>
            <person name="Abouelleil A."/>
            <person name="Alvarado L."/>
            <person name="Chapman S.B."/>
            <person name="Gainer-Dewar J."/>
            <person name="Goldberg J."/>
            <person name="Griggs A."/>
            <person name="Gujja S."/>
            <person name="Hansen M."/>
            <person name="Howarth C."/>
            <person name="Imamovic A."/>
            <person name="Larimer J."/>
            <person name="Murphy C."/>
            <person name="Naylor J."/>
            <person name="Pearson M."/>
            <person name="Priest M."/>
            <person name="Roberts A."/>
            <person name="Saif S."/>
            <person name="Shea T."/>
            <person name="Sykes S."/>
            <person name="Wortman J."/>
            <person name="Nusbaum C."/>
            <person name="Birren B."/>
        </authorList>
    </citation>
    <scope>NUCLEOTIDE SEQUENCE [LARGE SCALE GENOMIC DNA]</scope>
    <source>
        <strain evidence="3">IND107</strain>
    </source>
</reference>
<proteinExistence type="predicted"/>
<dbReference type="RefSeq" id="XP_066616379.1">
    <property type="nucleotide sequence ID" value="XM_066756093.1"/>
</dbReference>
<evidence type="ECO:0000313" key="2">
    <source>
        <dbReference type="EMBL" id="KAL0254158.1"/>
    </source>
</evidence>
<evidence type="ECO:0000313" key="3">
    <source>
        <dbReference type="Proteomes" id="UP000054399"/>
    </source>
</evidence>
<dbReference type="EMBL" id="ATAM02000002">
    <property type="protein sequence ID" value="KAL0254158.1"/>
    <property type="molecule type" value="Genomic_DNA"/>
</dbReference>
<feature type="compositionally biased region" description="Polar residues" evidence="1">
    <location>
        <begin position="382"/>
        <end position="393"/>
    </location>
</feature>
<accession>A0ABR3C0K5</accession>
<evidence type="ECO:0000256" key="1">
    <source>
        <dbReference type="SAM" id="MobiDB-lite"/>
    </source>
</evidence>
<keyword evidence="3" id="KW-1185">Reference proteome</keyword>
<name>A0ABR3C0K5_9TREE</name>
<reference evidence="2 3" key="2">
    <citation type="submission" date="2024-01" db="EMBL/GenBank/DDBJ databases">
        <title>Comparative genomics of Cryptococcus and Kwoniella reveals pathogenesis evolution and contrasting modes of karyotype evolution via chromosome fusion or intercentromeric recombination.</title>
        <authorList>
            <person name="Coelho M.A."/>
            <person name="David-Palma M."/>
            <person name="Shea T."/>
            <person name="Bowers K."/>
            <person name="Mcginley-Smith S."/>
            <person name="Mohammad A.W."/>
            <person name="Gnirke A."/>
            <person name="Yurkov A.M."/>
            <person name="Nowrousian M."/>
            <person name="Sun S."/>
            <person name="Cuomo C.A."/>
            <person name="Heitman J."/>
        </authorList>
    </citation>
    <scope>NUCLEOTIDE SEQUENCE [LARGE SCALE GENOMIC DNA]</scope>
    <source>
        <strain evidence="2 3">IND107</strain>
    </source>
</reference>
<comment type="caution">
    <text evidence="2">The sequence shown here is derived from an EMBL/GenBank/DDBJ whole genome shotgun (WGS) entry which is preliminary data.</text>
</comment>
<dbReference type="GeneID" id="91988396"/>
<dbReference type="Proteomes" id="UP000054399">
    <property type="component" value="Unassembled WGS sequence"/>
</dbReference>
<protein>
    <submittedName>
        <fullName evidence="2">Uncharacterized protein</fullName>
    </submittedName>
</protein>
<feature type="compositionally biased region" description="Polar residues" evidence="1">
    <location>
        <begin position="400"/>
        <end position="417"/>
    </location>
</feature>
<feature type="region of interest" description="Disordered" evidence="1">
    <location>
        <begin position="369"/>
        <end position="446"/>
    </location>
</feature>
<organism evidence="2 3">
    <name type="scientific">Cryptococcus tetragattii IND107</name>
    <dbReference type="NCBI Taxonomy" id="1296105"/>
    <lineage>
        <taxon>Eukaryota</taxon>
        <taxon>Fungi</taxon>
        <taxon>Dikarya</taxon>
        <taxon>Basidiomycota</taxon>
        <taxon>Agaricomycotina</taxon>
        <taxon>Tremellomycetes</taxon>
        <taxon>Tremellales</taxon>
        <taxon>Cryptococcaceae</taxon>
        <taxon>Cryptococcus</taxon>
        <taxon>Cryptococcus gattii species complex</taxon>
    </lineage>
</organism>